<comment type="caution">
    <text evidence="6">The sequence shown here is derived from an EMBL/GenBank/DDBJ whole genome shotgun (WGS) entry which is preliminary data.</text>
</comment>
<evidence type="ECO:0000259" key="4">
    <source>
        <dbReference type="Pfam" id="PF03446"/>
    </source>
</evidence>
<sequence>MINRVGMIGVGAMGLEMVRHMINKGFQVTVNDLNPAQMDKAASLGATTAVNGQEVAQHTECTIVMVATDKQVEDVICGEHGILKGAAQGHIIMVSSSVNPNTCQRLNEITERHECMLLDSPVVFGMAGAIEGRLKTLVGGSEKAFNEVKNVFMAYCSDAIYMGVSGNGQLTKTCNNMLHWTMIVANYEVLSLAKRFNIHPARMREVLLQCPATNGSLTHWMESNLTWYEKDMDTVMELAQEVKLSIPLHGLVDQLIMQLNAKITRALINDPLDN</sequence>
<dbReference type="SUPFAM" id="SSF51735">
    <property type="entry name" value="NAD(P)-binding Rossmann-fold domains"/>
    <property type="match status" value="1"/>
</dbReference>
<dbReference type="SUPFAM" id="SSF48179">
    <property type="entry name" value="6-phosphogluconate dehydrogenase C-terminal domain-like"/>
    <property type="match status" value="1"/>
</dbReference>
<evidence type="ECO:0000313" key="6">
    <source>
        <dbReference type="EMBL" id="KIL36223.1"/>
    </source>
</evidence>
<dbReference type="Pfam" id="PF03446">
    <property type="entry name" value="NAD_binding_2"/>
    <property type="match status" value="1"/>
</dbReference>
<dbReference type="InterPro" id="IPR008927">
    <property type="entry name" value="6-PGluconate_DH-like_C_sf"/>
</dbReference>
<protein>
    <recommendedName>
        <fullName evidence="8">6-phosphogluconate dehydrogenase</fullName>
    </recommendedName>
</protein>
<proteinExistence type="inferred from homology"/>
<dbReference type="PANTHER" id="PTHR43060">
    <property type="entry name" value="3-HYDROXYISOBUTYRATE DEHYDROGENASE-LIKE 1, MITOCHONDRIAL-RELATED"/>
    <property type="match status" value="1"/>
</dbReference>
<evidence type="ECO:0000256" key="3">
    <source>
        <dbReference type="ARBA" id="ARBA00023027"/>
    </source>
</evidence>
<comment type="similarity">
    <text evidence="1">Belongs to the HIBADH-related family.</text>
</comment>
<evidence type="ECO:0000256" key="1">
    <source>
        <dbReference type="ARBA" id="ARBA00009080"/>
    </source>
</evidence>
<keyword evidence="2" id="KW-0560">Oxidoreductase</keyword>
<evidence type="ECO:0000259" key="5">
    <source>
        <dbReference type="Pfam" id="PF14833"/>
    </source>
</evidence>
<dbReference type="Proteomes" id="UP000054526">
    <property type="component" value="Unassembled WGS sequence"/>
</dbReference>
<dbReference type="InterPro" id="IPR013328">
    <property type="entry name" value="6PGD_dom2"/>
</dbReference>
<reference evidence="6 7" key="1">
    <citation type="submission" date="2014-12" db="EMBL/GenBank/DDBJ databases">
        <title>Draft genome sequence of Cohnella kolymensis strain B-2846.</title>
        <authorList>
            <person name="Karlyshev A.V."/>
            <person name="Kudryashova E.B."/>
        </authorList>
    </citation>
    <scope>NUCLEOTIDE SEQUENCE [LARGE SCALE GENOMIC DNA]</scope>
    <source>
        <strain evidence="6 7">VKM B-2846</strain>
    </source>
</reference>
<dbReference type="Gene3D" id="3.40.50.720">
    <property type="entry name" value="NAD(P)-binding Rossmann-like Domain"/>
    <property type="match status" value="1"/>
</dbReference>
<keyword evidence="7" id="KW-1185">Reference proteome</keyword>
<dbReference type="PIRSF" id="PIRSF000103">
    <property type="entry name" value="HIBADH"/>
    <property type="match status" value="1"/>
</dbReference>
<gene>
    <name evidence="6" type="ORF">SD71_09790</name>
</gene>
<evidence type="ECO:0000313" key="7">
    <source>
        <dbReference type="Proteomes" id="UP000054526"/>
    </source>
</evidence>
<organism evidence="6 7">
    <name type="scientific">Cohnella kolymensis</name>
    <dbReference type="NCBI Taxonomy" id="1590652"/>
    <lineage>
        <taxon>Bacteria</taxon>
        <taxon>Bacillati</taxon>
        <taxon>Bacillota</taxon>
        <taxon>Bacilli</taxon>
        <taxon>Bacillales</taxon>
        <taxon>Paenibacillaceae</taxon>
        <taxon>Cohnella</taxon>
    </lineage>
</organism>
<dbReference type="Pfam" id="PF14833">
    <property type="entry name" value="NAD_binding_11"/>
    <property type="match status" value="1"/>
</dbReference>
<dbReference type="InterPro" id="IPR036291">
    <property type="entry name" value="NAD(P)-bd_dom_sf"/>
</dbReference>
<dbReference type="PANTHER" id="PTHR43060:SF15">
    <property type="entry name" value="3-HYDROXYISOBUTYRATE DEHYDROGENASE-LIKE 1, MITOCHONDRIAL-RELATED"/>
    <property type="match status" value="1"/>
</dbReference>
<dbReference type="InterPro" id="IPR015815">
    <property type="entry name" value="HIBADH-related"/>
</dbReference>
<dbReference type="InterPro" id="IPR029154">
    <property type="entry name" value="HIBADH-like_NADP-bd"/>
</dbReference>
<dbReference type="InterPro" id="IPR006115">
    <property type="entry name" value="6PGDH_NADP-bd"/>
</dbReference>
<dbReference type="RefSeq" id="WP_041062192.1">
    <property type="nucleotide sequence ID" value="NZ_JXAL01000014.1"/>
</dbReference>
<feature type="domain" description="6-phosphogluconate dehydrogenase NADP-binding" evidence="4">
    <location>
        <begin position="4"/>
        <end position="163"/>
    </location>
</feature>
<evidence type="ECO:0000256" key="2">
    <source>
        <dbReference type="ARBA" id="ARBA00023002"/>
    </source>
</evidence>
<name>A0ABR5A5D1_9BACL</name>
<evidence type="ECO:0008006" key="8">
    <source>
        <dbReference type="Google" id="ProtNLM"/>
    </source>
</evidence>
<dbReference type="Gene3D" id="1.10.1040.10">
    <property type="entry name" value="N-(1-d-carboxylethyl)-l-norvaline Dehydrogenase, domain 2"/>
    <property type="match status" value="1"/>
</dbReference>
<keyword evidence="3" id="KW-0520">NAD</keyword>
<accession>A0ABR5A5D1</accession>
<feature type="domain" description="3-hydroxyisobutyrate dehydrogenase-like NAD-binding" evidence="5">
    <location>
        <begin position="166"/>
        <end position="263"/>
    </location>
</feature>
<dbReference type="EMBL" id="JXAL01000014">
    <property type="protein sequence ID" value="KIL36223.1"/>
    <property type="molecule type" value="Genomic_DNA"/>
</dbReference>